<dbReference type="SUPFAM" id="SSF46689">
    <property type="entry name" value="Homeodomain-like"/>
    <property type="match status" value="1"/>
</dbReference>
<dbReference type="CDD" id="cd00167">
    <property type="entry name" value="SANT"/>
    <property type="match status" value="2"/>
</dbReference>
<keyword evidence="4" id="KW-0238">DNA-binding</keyword>
<evidence type="ECO:0000256" key="6">
    <source>
        <dbReference type="ARBA" id="ARBA00023242"/>
    </source>
</evidence>
<name>A0AAN9KW25_CANGL</name>
<dbReference type="PROSITE" id="PS51294">
    <property type="entry name" value="HTH_MYB"/>
    <property type="match status" value="2"/>
</dbReference>
<evidence type="ECO:0000259" key="8">
    <source>
        <dbReference type="PROSITE" id="PS51294"/>
    </source>
</evidence>
<comment type="caution">
    <text evidence="9">The sequence shown here is derived from an EMBL/GenBank/DDBJ whole genome shotgun (WGS) entry which is preliminary data.</text>
</comment>
<keyword evidence="5" id="KW-0804">Transcription</keyword>
<feature type="domain" description="HTH myb-type" evidence="8">
    <location>
        <begin position="88"/>
        <end position="142"/>
    </location>
</feature>
<evidence type="ECO:0000256" key="1">
    <source>
        <dbReference type="ARBA" id="ARBA00004123"/>
    </source>
</evidence>
<feature type="domain" description="Myb-like" evidence="7">
    <location>
        <begin position="88"/>
        <end position="138"/>
    </location>
</feature>
<dbReference type="Gene3D" id="1.10.10.60">
    <property type="entry name" value="Homeodomain-like"/>
    <property type="match status" value="2"/>
</dbReference>
<dbReference type="Pfam" id="PF00249">
    <property type="entry name" value="Myb_DNA-binding"/>
    <property type="match status" value="2"/>
</dbReference>
<keyword evidence="2" id="KW-0677">Repeat</keyword>
<dbReference type="SMART" id="SM00717">
    <property type="entry name" value="SANT"/>
    <property type="match status" value="2"/>
</dbReference>
<protein>
    <submittedName>
        <fullName evidence="9">Uncharacterized protein</fullName>
    </submittedName>
</protein>
<evidence type="ECO:0000256" key="4">
    <source>
        <dbReference type="ARBA" id="ARBA00023125"/>
    </source>
</evidence>
<organism evidence="9 10">
    <name type="scientific">Canavalia gladiata</name>
    <name type="common">Sword bean</name>
    <name type="synonym">Dolichos gladiatus</name>
    <dbReference type="NCBI Taxonomy" id="3824"/>
    <lineage>
        <taxon>Eukaryota</taxon>
        <taxon>Viridiplantae</taxon>
        <taxon>Streptophyta</taxon>
        <taxon>Embryophyta</taxon>
        <taxon>Tracheophyta</taxon>
        <taxon>Spermatophyta</taxon>
        <taxon>Magnoliopsida</taxon>
        <taxon>eudicotyledons</taxon>
        <taxon>Gunneridae</taxon>
        <taxon>Pentapetalae</taxon>
        <taxon>rosids</taxon>
        <taxon>fabids</taxon>
        <taxon>Fabales</taxon>
        <taxon>Fabaceae</taxon>
        <taxon>Papilionoideae</taxon>
        <taxon>50 kb inversion clade</taxon>
        <taxon>NPAAA clade</taxon>
        <taxon>indigoferoid/millettioid clade</taxon>
        <taxon>Phaseoleae</taxon>
        <taxon>Canavalia</taxon>
    </lineage>
</organism>
<keyword evidence="3" id="KW-0805">Transcription regulation</keyword>
<evidence type="ECO:0000256" key="5">
    <source>
        <dbReference type="ARBA" id="ARBA00023163"/>
    </source>
</evidence>
<dbReference type="InterPro" id="IPR051953">
    <property type="entry name" value="Plant_SW-associated_TFs"/>
</dbReference>
<dbReference type="InterPro" id="IPR009057">
    <property type="entry name" value="Homeodomain-like_sf"/>
</dbReference>
<dbReference type="PROSITE" id="PS50090">
    <property type="entry name" value="MYB_LIKE"/>
    <property type="match status" value="2"/>
</dbReference>
<keyword evidence="6" id="KW-0539">Nucleus</keyword>
<dbReference type="FunFam" id="1.10.10.60:FF:000185">
    <property type="entry name" value="MYB transcription factor"/>
    <property type="match status" value="1"/>
</dbReference>
<gene>
    <name evidence="9" type="ORF">VNO77_27590</name>
</gene>
<dbReference type="AlphaFoldDB" id="A0AAN9KW25"/>
<keyword evidence="10" id="KW-1185">Reference proteome</keyword>
<evidence type="ECO:0000259" key="7">
    <source>
        <dbReference type="PROSITE" id="PS50090"/>
    </source>
</evidence>
<evidence type="ECO:0000313" key="10">
    <source>
        <dbReference type="Proteomes" id="UP001367508"/>
    </source>
</evidence>
<sequence length="352" mass="40056">MKCSTKLNSNAQILAQERSTLFDENIEMGHRCCSKQKIKRGLWSPEEDEKLIRYINTHGHKSWSSVPKFAGLQRCGKSCRLRWINYLRPDLKRGSFTAEEEQIIIDIHRILGNRWAQIAKHLPGRTDNEVKNFWNSCIKKKLISQGLDPQTHTLLSSHRRNSAACTISNIHHNSNSIFIMSSQIPNAPLETTTSQIFCSLPKAPPNTVQTLSNIVSSEYPTQAPTILSTKFSDFPHELLTENPINICSPSYMNTTNTVQLANNENSIWVSRVNDNAQDFSAQTLQEGIQVQMQQEDMTCEREIDVREANKNNGETNASFESSNFDFGLLESVLNSEFMSHDLNCMDELAWNF</sequence>
<feature type="domain" description="HTH myb-type" evidence="8">
    <location>
        <begin position="35"/>
        <end position="87"/>
    </location>
</feature>
<dbReference type="EMBL" id="JAYMYQ010000006">
    <property type="protein sequence ID" value="KAK7324071.1"/>
    <property type="molecule type" value="Genomic_DNA"/>
</dbReference>
<dbReference type="GO" id="GO:0003677">
    <property type="term" value="F:DNA binding"/>
    <property type="evidence" value="ECO:0007669"/>
    <property type="project" value="UniProtKB-KW"/>
</dbReference>
<dbReference type="InterPro" id="IPR017930">
    <property type="entry name" value="Myb_dom"/>
</dbReference>
<feature type="domain" description="Myb-like" evidence="7">
    <location>
        <begin position="35"/>
        <end position="87"/>
    </location>
</feature>
<dbReference type="PANTHER" id="PTHR47997:SF40">
    <property type="entry name" value="TRANSCRIPTION FACTOR MYB26-LIKE"/>
    <property type="match status" value="1"/>
</dbReference>
<dbReference type="FunFam" id="1.10.10.60:FF:000458">
    <property type="entry name" value="Transcription factor MYB86"/>
    <property type="match status" value="1"/>
</dbReference>
<proteinExistence type="predicted"/>
<accession>A0AAN9KW25</accession>
<evidence type="ECO:0000256" key="3">
    <source>
        <dbReference type="ARBA" id="ARBA00023015"/>
    </source>
</evidence>
<reference evidence="9 10" key="1">
    <citation type="submission" date="2024-01" db="EMBL/GenBank/DDBJ databases">
        <title>The genomes of 5 underutilized Papilionoideae crops provide insights into root nodulation and disease resistanc.</title>
        <authorList>
            <person name="Jiang F."/>
        </authorList>
    </citation>
    <scope>NUCLEOTIDE SEQUENCE [LARGE SCALE GENOMIC DNA]</scope>
    <source>
        <strain evidence="9">LVBAO_FW01</strain>
        <tissue evidence="9">Leaves</tissue>
    </source>
</reference>
<evidence type="ECO:0000313" key="9">
    <source>
        <dbReference type="EMBL" id="KAK7324071.1"/>
    </source>
</evidence>
<dbReference type="PANTHER" id="PTHR47997">
    <property type="entry name" value="MYB DOMAIN PROTEIN 55"/>
    <property type="match status" value="1"/>
</dbReference>
<evidence type="ECO:0000256" key="2">
    <source>
        <dbReference type="ARBA" id="ARBA00022737"/>
    </source>
</evidence>
<dbReference type="Proteomes" id="UP001367508">
    <property type="component" value="Unassembled WGS sequence"/>
</dbReference>
<dbReference type="GO" id="GO:0005634">
    <property type="term" value="C:nucleus"/>
    <property type="evidence" value="ECO:0007669"/>
    <property type="project" value="UniProtKB-SubCell"/>
</dbReference>
<dbReference type="InterPro" id="IPR001005">
    <property type="entry name" value="SANT/Myb"/>
</dbReference>
<comment type="subcellular location">
    <subcellularLocation>
        <location evidence="1">Nucleus</location>
    </subcellularLocation>
</comment>